<keyword evidence="1" id="KW-0472">Membrane</keyword>
<keyword evidence="3" id="KW-1185">Reference proteome</keyword>
<keyword evidence="1" id="KW-1133">Transmembrane helix</keyword>
<evidence type="ECO:0000313" key="2">
    <source>
        <dbReference type="EMBL" id="PRQ02895.1"/>
    </source>
</evidence>
<dbReference type="AlphaFoldDB" id="A0A2S9YCR8"/>
<organism evidence="2 3">
    <name type="scientific">Enhygromyxa salina</name>
    <dbReference type="NCBI Taxonomy" id="215803"/>
    <lineage>
        <taxon>Bacteria</taxon>
        <taxon>Pseudomonadati</taxon>
        <taxon>Myxococcota</taxon>
        <taxon>Polyangia</taxon>
        <taxon>Nannocystales</taxon>
        <taxon>Nannocystaceae</taxon>
        <taxon>Enhygromyxa</taxon>
    </lineage>
</organism>
<sequence length="168" mass="17960">MRTGVSGWALSIALSVVGCQEPQRSPPVRSETGKQALYGDARLVPTREGERVRRELALAGEIGAALELLELGPAHVDVELGRATNSVVVVARAPADVDQDALEATVVELSAAIVPELEPDAIHVWLRPRASVEAPKPRPARPWALVFACLGLGLSLGVTIERARARRR</sequence>
<dbReference type="OrthoDB" id="9881467at2"/>
<dbReference type="PROSITE" id="PS51257">
    <property type="entry name" value="PROKAR_LIPOPROTEIN"/>
    <property type="match status" value="1"/>
</dbReference>
<proteinExistence type="predicted"/>
<reference evidence="2 3" key="1">
    <citation type="submission" date="2018-03" db="EMBL/GenBank/DDBJ databases">
        <title>Draft Genome Sequences of the Obligatory Marine Myxobacteria Enhygromyxa salina SWB005.</title>
        <authorList>
            <person name="Poehlein A."/>
            <person name="Moghaddam J.A."/>
            <person name="Harms H."/>
            <person name="Alanjari M."/>
            <person name="Koenig G.M."/>
            <person name="Daniel R."/>
            <person name="Schaeberle T.F."/>
        </authorList>
    </citation>
    <scope>NUCLEOTIDE SEQUENCE [LARGE SCALE GENOMIC DNA]</scope>
    <source>
        <strain evidence="2 3">SWB005</strain>
    </source>
</reference>
<dbReference type="EMBL" id="PVNK01000109">
    <property type="protein sequence ID" value="PRQ02895.1"/>
    <property type="molecule type" value="Genomic_DNA"/>
</dbReference>
<evidence type="ECO:0000256" key="1">
    <source>
        <dbReference type="SAM" id="Phobius"/>
    </source>
</evidence>
<gene>
    <name evidence="2" type="ORF">ENSA5_19850</name>
</gene>
<name>A0A2S9YCR8_9BACT</name>
<accession>A0A2S9YCR8</accession>
<evidence type="ECO:0000313" key="3">
    <source>
        <dbReference type="Proteomes" id="UP000237968"/>
    </source>
</evidence>
<dbReference type="RefSeq" id="WP_146155531.1">
    <property type="nucleotide sequence ID" value="NZ_PVNK01000109.1"/>
</dbReference>
<keyword evidence="1" id="KW-0812">Transmembrane</keyword>
<protein>
    <submittedName>
        <fullName evidence="2">Uncharacterized protein</fullName>
    </submittedName>
</protein>
<feature type="transmembrane region" description="Helical" evidence="1">
    <location>
        <begin position="143"/>
        <end position="160"/>
    </location>
</feature>
<dbReference type="Proteomes" id="UP000237968">
    <property type="component" value="Unassembled WGS sequence"/>
</dbReference>
<comment type="caution">
    <text evidence="2">The sequence shown here is derived from an EMBL/GenBank/DDBJ whole genome shotgun (WGS) entry which is preliminary data.</text>
</comment>